<dbReference type="EMBL" id="HG994585">
    <property type="protein sequence ID" value="CAF2968667.1"/>
    <property type="molecule type" value="Genomic_DNA"/>
</dbReference>
<dbReference type="OrthoDB" id="10255185at2759"/>
<reference evidence="1" key="1">
    <citation type="submission" date="2021-02" db="EMBL/GenBank/DDBJ databases">
        <authorList>
            <person name="Bekaert M."/>
        </authorList>
    </citation>
    <scope>NUCLEOTIDE SEQUENCE</scope>
    <source>
        <strain evidence="1">IoA-00</strain>
    </source>
</reference>
<dbReference type="AlphaFoldDB" id="A0A7R8CYG3"/>
<sequence>MIRLLLKRILVRLAARPFTVGERLIKHEEVCVKQRSREPFDISLSRVKNTDAGQLVESGKLKLDPARVMEKKSVLNKKLFKDPIPPIKPKSKAPVDSNNSKGISYQVIFGANDKPSIRNPIKFSSTLPPQKIPLKTLPQGSPLTYWKSVAKVSPLQKRPSALKENIESQNSPGIVDDYFASSIDSRRSHAFDYLFDSKNLNTENIMHAFNDTESVVVDNGSSNVKKYKKTMLFVNVGTHPWLCTTHKYP</sequence>
<evidence type="ECO:0000313" key="1">
    <source>
        <dbReference type="EMBL" id="CAF2968667.1"/>
    </source>
</evidence>
<proteinExistence type="predicted"/>
<accession>A0A7R8CYG3</accession>
<dbReference type="Proteomes" id="UP000675881">
    <property type="component" value="Chromosome 6"/>
</dbReference>
<keyword evidence="2" id="KW-1185">Reference proteome</keyword>
<organism evidence="1 2">
    <name type="scientific">Lepeophtheirus salmonis</name>
    <name type="common">Salmon louse</name>
    <name type="synonym">Caligus salmonis</name>
    <dbReference type="NCBI Taxonomy" id="72036"/>
    <lineage>
        <taxon>Eukaryota</taxon>
        <taxon>Metazoa</taxon>
        <taxon>Ecdysozoa</taxon>
        <taxon>Arthropoda</taxon>
        <taxon>Crustacea</taxon>
        <taxon>Multicrustacea</taxon>
        <taxon>Hexanauplia</taxon>
        <taxon>Copepoda</taxon>
        <taxon>Siphonostomatoida</taxon>
        <taxon>Caligidae</taxon>
        <taxon>Lepeophtheirus</taxon>
    </lineage>
</organism>
<protein>
    <submittedName>
        <fullName evidence="1">(salmon louse) hypothetical protein</fullName>
    </submittedName>
</protein>
<evidence type="ECO:0000313" key="2">
    <source>
        <dbReference type="Proteomes" id="UP000675881"/>
    </source>
</evidence>
<gene>
    <name evidence="1" type="ORF">LSAA_12405</name>
</gene>
<name>A0A7R8CYG3_LEPSM</name>